<evidence type="ECO:0000313" key="5">
    <source>
        <dbReference type="Proteomes" id="UP001161438"/>
    </source>
</evidence>
<sequence>MRMEKPTEKPLSARDITDDYYGGSMDDIDCLNFFERAVQDPCCEACDTEDADEELRAKLSNFNFQSESSPCSGKCQQMLNPLCEIDERQPAISELVRSRNDSISEANSDTNSIASSIHDPNDSKYEAMPSLRKAKTTSYFTSSSANNTSMRNPLKKCSTNVNGLLVNGRNSSSSRQSIPELFSGACTKKKNNILLKNETPHSELSNNSLQHSNTRSFSLPRSRSRSSAIAIPTHLYGLEKYVSPELDTLTADPEEGIQSSLNTCHHEVSSCSLNDTGDTNLSLPHSDNSSALNFPLGTNTNQCHLRRQQVQQQQFSKANFGAGRKKSFIEMSLANSFAG</sequence>
<comment type="similarity">
    <text evidence="1">Belongs to the ISF1/MBR1 family.</text>
</comment>
<name>A0AA35IPU0_SACMI</name>
<evidence type="ECO:0008006" key="6">
    <source>
        <dbReference type="Google" id="ProtNLM"/>
    </source>
</evidence>
<evidence type="ECO:0000256" key="2">
    <source>
        <dbReference type="ARBA" id="ARBA00022553"/>
    </source>
</evidence>
<dbReference type="GeneID" id="80919505"/>
<dbReference type="RefSeq" id="XP_056077792.1">
    <property type="nucleotide sequence ID" value="XM_056223812.1"/>
</dbReference>
<dbReference type="Proteomes" id="UP001161438">
    <property type="component" value="Chromosome 11"/>
</dbReference>
<feature type="region of interest" description="Disordered" evidence="3">
    <location>
        <begin position="102"/>
        <end position="123"/>
    </location>
</feature>
<feature type="compositionally biased region" description="Low complexity" evidence="3">
    <location>
        <begin position="215"/>
        <end position="224"/>
    </location>
</feature>
<keyword evidence="2" id="KW-0597">Phosphoprotein</keyword>
<gene>
    <name evidence="4" type="primary">SMKI11G1210</name>
    <name evidence="4" type="ORF">SMKI_11G1210</name>
</gene>
<organism evidence="4 5">
    <name type="scientific">Saccharomyces mikatae IFO 1815</name>
    <dbReference type="NCBI Taxonomy" id="226126"/>
    <lineage>
        <taxon>Eukaryota</taxon>
        <taxon>Fungi</taxon>
        <taxon>Dikarya</taxon>
        <taxon>Ascomycota</taxon>
        <taxon>Saccharomycotina</taxon>
        <taxon>Saccharomycetes</taxon>
        <taxon>Saccharomycetales</taxon>
        <taxon>Saccharomycetaceae</taxon>
        <taxon>Saccharomyces</taxon>
    </lineage>
</organism>
<dbReference type="EMBL" id="OX365767">
    <property type="protein sequence ID" value="CAI4034672.1"/>
    <property type="molecule type" value="Genomic_DNA"/>
</dbReference>
<feature type="region of interest" description="Disordered" evidence="3">
    <location>
        <begin position="200"/>
        <end position="224"/>
    </location>
</feature>
<keyword evidence="5" id="KW-1185">Reference proteome</keyword>
<dbReference type="InterPro" id="IPR031443">
    <property type="entry name" value="Mbr1"/>
</dbReference>
<evidence type="ECO:0000313" key="4">
    <source>
        <dbReference type="EMBL" id="CAI4034672.1"/>
    </source>
</evidence>
<proteinExistence type="inferred from homology"/>
<accession>A0AA35IPU0</accession>
<protein>
    <recommendedName>
        <fullName evidence="6">Mitochondrial biogenesis regulation protein 1</fullName>
    </recommendedName>
</protein>
<reference evidence="4" key="1">
    <citation type="submission" date="2022-10" db="EMBL/GenBank/DDBJ databases">
        <authorList>
            <person name="Byrne P K."/>
        </authorList>
    </citation>
    <scope>NUCLEOTIDE SEQUENCE</scope>
    <source>
        <strain evidence="4">IFO1815</strain>
    </source>
</reference>
<evidence type="ECO:0000256" key="3">
    <source>
        <dbReference type="SAM" id="MobiDB-lite"/>
    </source>
</evidence>
<dbReference type="AlphaFoldDB" id="A0AA35IPU0"/>
<feature type="compositionally biased region" description="Polar residues" evidence="3">
    <location>
        <begin position="202"/>
        <end position="214"/>
    </location>
</feature>
<dbReference type="Pfam" id="PF17058">
    <property type="entry name" value="MBR1"/>
    <property type="match status" value="1"/>
</dbReference>
<feature type="compositionally biased region" description="Polar residues" evidence="3">
    <location>
        <begin position="103"/>
        <end position="115"/>
    </location>
</feature>
<evidence type="ECO:0000256" key="1">
    <source>
        <dbReference type="ARBA" id="ARBA00008990"/>
    </source>
</evidence>